<protein>
    <submittedName>
        <fullName evidence="2">Uncharacterized protein</fullName>
    </submittedName>
</protein>
<comment type="caution">
    <text evidence="2">The sequence shown here is derived from an EMBL/GenBank/DDBJ whole genome shotgun (WGS) entry which is preliminary data.</text>
</comment>
<evidence type="ECO:0000313" key="3">
    <source>
        <dbReference type="Proteomes" id="UP000537141"/>
    </source>
</evidence>
<dbReference type="Proteomes" id="UP000537141">
    <property type="component" value="Unassembled WGS sequence"/>
</dbReference>
<evidence type="ECO:0000313" key="2">
    <source>
        <dbReference type="EMBL" id="MBB6544693.1"/>
    </source>
</evidence>
<sequence length="49" mass="5873">MQTSERQYTPEQSNKNNYDAISLEQQLAQAREEIADLKLQIIWLERSYE</sequence>
<accession>A0A7X0TUY5</accession>
<keyword evidence="1" id="KW-0175">Coiled coil</keyword>
<dbReference type="EMBL" id="JACHHU010000034">
    <property type="protein sequence ID" value="MBB6544693.1"/>
    <property type="molecule type" value="Genomic_DNA"/>
</dbReference>
<reference evidence="2 3" key="1">
    <citation type="submission" date="2020-08" db="EMBL/GenBank/DDBJ databases">
        <title>Genomic Encyclopedia of Type Strains, Phase IV (KMG-IV): sequencing the most valuable type-strain genomes for metagenomic binning, comparative biology and taxonomic classification.</title>
        <authorList>
            <person name="Goeker M."/>
        </authorList>
    </citation>
    <scope>NUCLEOTIDE SEQUENCE [LARGE SCALE GENOMIC DNA]</scope>
    <source>
        <strain evidence="2 3">DSM 26287</strain>
    </source>
</reference>
<proteinExistence type="predicted"/>
<dbReference type="AlphaFoldDB" id="A0A7X0TUY5"/>
<gene>
    <name evidence="2" type="ORF">HNQ55_003226</name>
</gene>
<keyword evidence="3" id="KW-1185">Reference proteome</keyword>
<name>A0A7X0TUY5_9GAMM</name>
<organism evidence="2 3">
    <name type="scientific">Thalassotalea piscium</name>
    <dbReference type="NCBI Taxonomy" id="1230533"/>
    <lineage>
        <taxon>Bacteria</taxon>
        <taxon>Pseudomonadati</taxon>
        <taxon>Pseudomonadota</taxon>
        <taxon>Gammaproteobacteria</taxon>
        <taxon>Alteromonadales</taxon>
        <taxon>Colwelliaceae</taxon>
        <taxon>Thalassotalea</taxon>
    </lineage>
</organism>
<dbReference type="RefSeq" id="WP_184426065.1">
    <property type="nucleotide sequence ID" value="NZ_AP027362.1"/>
</dbReference>
<evidence type="ECO:0000256" key="1">
    <source>
        <dbReference type="SAM" id="Coils"/>
    </source>
</evidence>
<feature type="coiled-coil region" evidence="1">
    <location>
        <begin position="20"/>
        <end position="47"/>
    </location>
</feature>